<organism evidence="1 2">
    <name type="scientific">Ameca splendens</name>
    <dbReference type="NCBI Taxonomy" id="208324"/>
    <lineage>
        <taxon>Eukaryota</taxon>
        <taxon>Metazoa</taxon>
        <taxon>Chordata</taxon>
        <taxon>Craniata</taxon>
        <taxon>Vertebrata</taxon>
        <taxon>Euteleostomi</taxon>
        <taxon>Actinopterygii</taxon>
        <taxon>Neopterygii</taxon>
        <taxon>Teleostei</taxon>
        <taxon>Neoteleostei</taxon>
        <taxon>Acanthomorphata</taxon>
        <taxon>Ovalentaria</taxon>
        <taxon>Atherinomorphae</taxon>
        <taxon>Cyprinodontiformes</taxon>
        <taxon>Goodeidae</taxon>
        <taxon>Ameca</taxon>
    </lineage>
</organism>
<comment type="caution">
    <text evidence="1">The sequence shown here is derived from an EMBL/GenBank/DDBJ whole genome shotgun (WGS) entry which is preliminary data.</text>
</comment>
<keyword evidence="2" id="KW-1185">Reference proteome</keyword>
<dbReference type="EMBL" id="JAHRIP010075645">
    <property type="protein sequence ID" value="MEQ2310343.1"/>
    <property type="molecule type" value="Genomic_DNA"/>
</dbReference>
<evidence type="ECO:0000313" key="1">
    <source>
        <dbReference type="EMBL" id="MEQ2310343.1"/>
    </source>
</evidence>
<evidence type="ECO:0000313" key="2">
    <source>
        <dbReference type="Proteomes" id="UP001469553"/>
    </source>
</evidence>
<dbReference type="Proteomes" id="UP001469553">
    <property type="component" value="Unassembled WGS sequence"/>
</dbReference>
<name>A0ABV0ZVS0_9TELE</name>
<protein>
    <submittedName>
        <fullName evidence="1">Uncharacterized protein</fullName>
    </submittedName>
</protein>
<gene>
    <name evidence="1" type="ORF">AMECASPLE_007911</name>
</gene>
<proteinExistence type="predicted"/>
<accession>A0ABV0ZVS0</accession>
<reference evidence="1 2" key="1">
    <citation type="submission" date="2021-06" db="EMBL/GenBank/DDBJ databases">
        <authorList>
            <person name="Palmer J.M."/>
        </authorList>
    </citation>
    <scope>NUCLEOTIDE SEQUENCE [LARGE SCALE GENOMIC DNA]</scope>
    <source>
        <strain evidence="1 2">AS_MEX2019</strain>
        <tissue evidence="1">Muscle</tissue>
    </source>
</reference>
<sequence>MVTCGTLTPRKATRTEFEHRRDKTVNMATMIAQCLHLGIASGVSQSDSILRQITPLCPRVRSEIRLVPDAVPDL</sequence>